<keyword evidence="4 5" id="KW-0472">Membrane</keyword>
<protein>
    <submittedName>
        <fullName evidence="6">Bile acid:sodium symporter family protein</fullName>
    </submittedName>
</protein>
<feature type="transmembrane region" description="Helical" evidence="5">
    <location>
        <begin position="164"/>
        <end position="185"/>
    </location>
</feature>
<sequence>MKTLKKITNFVSGNMALIVIVVAAIALFSPGTVSFLKTSYVNPLLGVVMFGMGLTLKPNDFKVVFSRPKDVIIGCIAQFTVMPLLAFGLTKVFGLSTELAIGVILVGTCPGGTSSNVMTYLSKGDVALSVGMTSVSTILAPFLTPFLTYVYAGARVDVDMASMFISILQVVIVPIAAGFVINHFFHTFTEAAVEVLPLVSTLAIVAIVAAVVSANSANLMTSGLLIVAIVMLHNVLGYALGYIIGKVLKLDETKCRAIAIEVGMQNSGLATSLATTHFAQYPLATIPGAVFSVWHNVSGAILANFFARHEVKENSQIRADGEKATA</sequence>
<feature type="transmembrane region" description="Helical" evidence="5">
    <location>
        <begin position="40"/>
        <end position="59"/>
    </location>
</feature>
<feature type="transmembrane region" description="Helical" evidence="5">
    <location>
        <begin position="191"/>
        <end position="212"/>
    </location>
</feature>
<evidence type="ECO:0000256" key="4">
    <source>
        <dbReference type="ARBA" id="ARBA00023136"/>
    </source>
</evidence>
<accession>A0A9D2HJR0</accession>
<evidence type="ECO:0000313" key="6">
    <source>
        <dbReference type="EMBL" id="HJA71764.1"/>
    </source>
</evidence>
<evidence type="ECO:0000256" key="2">
    <source>
        <dbReference type="ARBA" id="ARBA00022692"/>
    </source>
</evidence>
<comment type="subcellular location">
    <subcellularLocation>
        <location evidence="1">Membrane</location>
        <topology evidence="1">Multi-pass membrane protein</topology>
    </subcellularLocation>
</comment>
<feature type="transmembrane region" description="Helical" evidence="5">
    <location>
        <begin position="126"/>
        <end position="152"/>
    </location>
</feature>
<gene>
    <name evidence="6" type="ORF">IAA07_09365</name>
</gene>
<dbReference type="InterPro" id="IPR038770">
    <property type="entry name" value="Na+/solute_symporter_sf"/>
</dbReference>
<dbReference type="PANTHER" id="PTHR10361">
    <property type="entry name" value="SODIUM-BILE ACID COTRANSPORTER"/>
    <property type="match status" value="1"/>
</dbReference>
<feature type="transmembrane region" description="Helical" evidence="5">
    <location>
        <begin position="71"/>
        <end position="89"/>
    </location>
</feature>
<reference evidence="6" key="2">
    <citation type="submission" date="2021-04" db="EMBL/GenBank/DDBJ databases">
        <authorList>
            <person name="Gilroy R."/>
        </authorList>
    </citation>
    <scope>NUCLEOTIDE SEQUENCE</scope>
    <source>
        <strain evidence="6">CHK178-16964</strain>
    </source>
</reference>
<feature type="transmembrane region" description="Helical" evidence="5">
    <location>
        <begin position="224"/>
        <end position="245"/>
    </location>
</feature>
<dbReference type="EMBL" id="DWZA01000083">
    <property type="protein sequence ID" value="HJA71764.1"/>
    <property type="molecule type" value="Genomic_DNA"/>
</dbReference>
<evidence type="ECO:0000256" key="5">
    <source>
        <dbReference type="SAM" id="Phobius"/>
    </source>
</evidence>
<dbReference type="AlphaFoldDB" id="A0A9D2HJR0"/>
<dbReference type="GO" id="GO:0016020">
    <property type="term" value="C:membrane"/>
    <property type="evidence" value="ECO:0007669"/>
    <property type="project" value="UniProtKB-SubCell"/>
</dbReference>
<evidence type="ECO:0000313" key="7">
    <source>
        <dbReference type="Proteomes" id="UP000823900"/>
    </source>
</evidence>
<evidence type="ECO:0000256" key="1">
    <source>
        <dbReference type="ARBA" id="ARBA00004141"/>
    </source>
</evidence>
<dbReference type="Proteomes" id="UP000823900">
    <property type="component" value="Unassembled WGS sequence"/>
</dbReference>
<dbReference type="Gene3D" id="1.20.1530.20">
    <property type="match status" value="1"/>
</dbReference>
<proteinExistence type="predicted"/>
<name>A0A9D2HJR0_9FIRM</name>
<dbReference type="InterPro" id="IPR002657">
    <property type="entry name" value="BilAc:Na_symport/Acr3"/>
</dbReference>
<comment type="caution">
    <text evidence="6">The sequence shown here is derived from an EMBL/GenBank/DDBJ whole genome shotgun (WGS) entry which is preliminary data.</text>
</comment>
<dbReference type="Pfam" id="PF01758">
    <property type="entry name" value="SBF"/>
    <property type="match status" value="1"/>
</dbReference>
<dbReference type="InterPro" id="IPR004710">
    <property type="entry name" value="Bilac:Na_transpt"/>
</dbReference>
<feature type="transmembrane region" description="Helical" evidence="5">
    <location>
        <begin position="7"/>
        <end position="28"/>
    </location>
</feature>
<organism evidence="6 7">
    <name type="scientific">Candidatus Lachnoclostridium stercoravium</name>
    <dbReference type="NCBI Taxonomy" id="2838633"/>
    <lineage>
        <taxon>Bacteria</taxon>
        <taxon>Bacillati</taxon>
        <taxon>Bacillota</taxon>
        <taxon>Clostridia</taxon>
        <taxon>Lachnospirales</taxon>
        <taxon>Lachnospiraceae</taxon>
    </lineage>
</organism>
<keyword evidence="2 5" id="KW-0812">Transmembrane</keyword>
<evidence type="ECO:0000256" key="3">
    <source>
        <dbReference type="ARBA" id="ARBA00022989"/>
    </source>
</evidence>
<keyword evidence="3 5" id="KW-1133">Transmembrane helix</keyword>
<reference evidence="6" key="1">
    <citation type="journal article" date="2021" name="PeerJ">
        <title>Extensive microbial diversity within the chicken gut microbiome revealed by metagenomics and culture.</title>
        <authorList>
            <person name="Gilroy R."/>
            <person name="Ravi A."/>
            <person name="Getino M."/>
            <person name="Pursley I."/>
            <person name="Horton D.L."/>
            <person name="Alikhan N.F."/>
            <person name="Baker D."/>
            <person name="Gharbi K."/>
            <person name="Hall N."/>
            <person name="Watson M."/>
            <person name="Adriaenssens E.M."/>
            <person name="Foster-Nyarko E."/>
            <person name="Jarju S."/>
            <person name="Secka A."/>
            <person name="Antonio M."/>
            <person name="Oren A."/>
            <person name="Chaudhuri R.R."/>
            <person name="La Ragione R."/>
            <person name="Hildebrand F."/>
            <person name="Pallen M.J."/>
        </authorList>
    </citation>
    <scope>NUCLEOTIDE SEQUENCE</scope>
    <source>
        <strain evidence="6">CHK178-16964</strain>
    </source>
</reference>
<dbReference type="PANTHER" id="PTHR10361:SF28">
    <property type="entry name" value="P3 PROTEIN-RELATED"/>
    <property type="match status" value="1"/>
</dbReference>